<gene>
    <name evidence="9" type="ORF">BO225_07675</name>
</gene>
<evidence type="ECO:0000259" key="7">
    <source>
        <dbReference type="Pfam" id="PF01077"/>
    </source>
</evidence>
<dbReference type="Pfam" id="PF01077">
    <property type="entry name" value="NIR_SIR"/>
    <property type="match status" value="1"/>
</dbReference>
<dbReference type="GO" id="GO:0020037">
    <property type="term" value="F:heme binding"/>
    <property type="evidence" value="ECO:0007669"/>
    <property type="project" value="InterPro"/>
</dbReference>
<dbReference type="RefSeq" id="WP_076341697.1">
    <property type="nucleotide sequence ID" value="NZ_CAMRDH010000024.1"/>
</dbReference>
<keyword evidence="5" id="KW-0408">Iron</keyword>
<dbReference type="PANTHER" id="PTHR32439">
    <property type="entry name" value="FERREDOXIN--NITRITE REDUCTASE, CHLOROPLASTIC"/>
    <property type="match status" value="1"/>
</dbReference>
<dbReference type="EMBL" id="MPKA01000079">
    <property type="protein sequence ID" value="OLU45819.1"/>
    <property type="molecule type" value="Genomic_DNA"/>
</dbReference>
<dbReference type="OrthoDB" id="9803707at2"/>
<dbReference type="GO" id="GO:0016491">
    <property type="term" value="F:oxidoreductase activity"/>
    <property type="evidence" value="ECO:0007669"/>
    <property type="project" value="UniProtKB-KW"/>
</dbReference>
<keyword evidence="1" id="KW-0004">4Fe-4S</keyword>
<dbReference type="InterPro" id="IPR006067">
    <property type="entry name" value="NO2/SO3_Rdtase_4Fe4S_dom"/>
</dbReference>
<keyword evidence="6" id="KW-0411">Iron-sulfur</keyword>
<dbReference type="GO" id="GO:0046872">
    <property type="term" value="F:metal ion binding"/>
    <property type="evidence" value="ECO:0007669"/>
    <property type="project" value="UniProtKB-KW"/>
</dbReference>
<sequence>MSDEWMEKYHNEIDKFAQETKEFHEHDLSRKDYKGISGGFGSYAQRDDQEHMVRLRLTGGKLDRENLEFLANLVDRYNIKRLKMSTCETIQLHDLSYDQVAPIIWEAADHGIYTKAGGGDNPRNVMVSPLSGVQEGEAFDVNPYADAVAEYTLSVCRDFKMPRKLKIAFSNGVDDSVHATFRDMGFIANPDGTFKLYICGGLGNDHKMGVLMEENLDPKEILYYVRGMIDFFCQFGNYKNRAKARTRFLQETMEPEKLKEEYFRIVDGLKAKGGLDLYKVEEKNIDKQGEGTIVSARVLPQKQKELFSVEYHPIGGVLPTEMPRKMLELLEKMPGVEIRIGADETLWFINCTAKEAAEILELSKESANTPFEHSVACIGAAVCQQGLRNSQSILRDCIFKVREHPEISEVLPKVRISGCASSCAAHQVGSLGFQGFVKVVEKIPQAAFRVFVGGSDEKDNVRFGEFVGVVLEKDMPDLFLALGKACLESQKTWDAFVQENRDDVVSIIESFA</sequence>
<comment type="caution">
    <text evidence="9">The sequence shown here is derived from an EMBL/GenBank/DDBJ whole genome shotgun (WGS) entry which is preliminary data.</text>
</comment>
<dbReference type="AlphaFoldDB" id="A0A1U7NLS7"/>
<dbReference type="InterPro" id="IPR051329">
    <property type="entry name" value="NIR_SIR_4Fe-4S"/>
</dbReference>
<dbReference type="SUPFAM" id="SSF56014">
    <property type="entry name" value="Nitrite and sulphite reductase 4Fe-4S domain-like"/>
    <property type="match status" value="2"/>
</dbReference>
<evidence type="ECO:0000256" key="3">
    <source>
        <dbReference type="ARBA" id="ARBA00022723"/>
    </source>
</evidence>
<feature type="domain" description="Nitrite/Sulfite reductase ferredoxin-like" evidence="8">
    <location>
        <begin position="44"/>
        <end position="104"/>
    </location>
</feature>
<dbReference type="Proteomes" id="UP000186705">
    <property type="component" value="Unassembled WGS sequence"/>
</dbReference>
<dbReference type="GO" id="GO:0051539">
    <property type="term" value="F:4 iron, 4 sulfur cluster binding"/>
    <property type="evidence" value="ECO:0007669"/>
    <property type="project" value="UniProtKB-KW"/>
</dbReference>
<evidence type="ECO:0000313" key="10">
    <source>
        <dbReference type="Proteomes" id="UP000186705"/>
    </source>
</evidence>
<dbReference type="SUPFAM" id="SSF55124">
    <property type="entry name" value="Nitrite/Sulfite reductase N-terminal domain-like"/>
    <property type="match status" value="2"/>
</dbReference>
<dbReference type="PANTHER" id="PTHR32439:SF9">
    <property type="entry name" value="BLR3264 PROTEIN"/>
    <property type="match status" value="1"/>
</dbReference>
<dbReference type="InterPro" id="IPR005117">
    <property type="entry name" value="NiRdtase/SiRdtase_haem-b_fer"/>
</dbReference>
<keyword evidence="3" id="KW-0479">Metal-binding</keyword>
<keyword evidence="2" id="KW-0349">Heme</keyword>
<proteinExistence type="predicted"/>
<evidence type="ECO:0000313" key="9">
    <source>
        <dbReference type="EMBL" id="OLU45819.1"/>
    </source>
</evidence>
<feature type="domain" description="Nitrite/sulphite reductase 4Fe-4S" evidence="7">
    <location>
        <begin position="119"/>
        <end position="261"/>
    </location>
</feature>
<evidence type="ECO:0000256" key="2">
    <source>
        <dbReference type="ARBA" id="ARBA00022617"/>
    </source>
</evidence>
<evidence type="ECO:0000256" key="5">
    <source>
        <dbReference type="ARBA" id="ARBA00023004"/>
    </source>
</evidence>
<accession>A0A1U7NLS7</accession>
<keyword evidence="10" id="KW-1185">Reference proteome</keyword>
<evidence type="ECO:0000256" key="1">
    <source>
        <dbReference type="ARBA" id="ARBA00022485"/>
    </source>
</evidence>
<dbReference type="Pfam" id="PF03460">
    <property type="entry name" value="NIR_SIR_ferr"/>
    <property type="match status" value="1"/>
</dbReference>
<dbReference type="InterPro" id="IPR036136">
    <property type="entry name" value="Nit/Sulf_reduc_fer-like_dom_sf"/>
</dbReference>
<dbReference type="InterPro" id="IPR045854">
    <property type="entry name" value="NO2/SO3_Rdtase_4Fe4S_sf"/>
</dbReference>
<evidence type="ECO:0000259" key="8">
    <source>
        <dbReference type="Pfam" id="PF03460"/>
    </source>
</evidence>
<keyword evidence="4" id="KW-0560">Oxidoreductase</keyword>
<name>A0A1U7NLS7_9FIRM</name>
<reference evidence="9 10" key="1">
    <citation type="submission" date="2016-11" db="EMBL/GenBank/DDBJ databases">
        <title>Description of two novel members of the family Erysipelotrichaceae: Ileibacterium lipovorans gen. nov., sp. nov. and Dubosiella newyorkensis, gen. nov., sp. nov.</title>
        <authorList>
            <person name="Cox L.M."/>
            <person name="Sohn J."/>
            <person name="Tyrrell K.L."/>
            <person name="Citron D.M."/>
            <person name="Lawson P.A."/>
            <person name="Patel N.B."/>
            <person name="Iizumi T."/>
            <person name="Perez-Perez G.I."/>
            <person name="Goldstein E.J."/>
            <person name="Blaser M.J."/>
        </authorList>
    </citation>
    <scope>NUCLEOTIDE SEQUENCE [LARGE SCALE GENOMIC DNA]</scope>
    <source>
        <strain evidence="9 10">NYU-BL-A4</strain>
    </source>
</reference>
<dbReference type="Gene3D" id="3.30.413.10">
    <property type="entry name" value="Sulfite Reductase Hemoprotein, domain 1"/>
    <property type="match status" value="2"/>
</dbReference>
<organism evidence="9 10">
    <name type="scientific">Dubosiella newyorkensis</name>
    <dbReference type="NCBI Taxonomy" id="1862672"/>
    <lineage>
        <taxon>Bacteria</taxon>
        <taxon>Bacillati</taxon>
        <taxon>Bacillota</taxon>
        <taxon>Erysipelotrichia</taxon>
        <taxon>Erysipelotrichales</taxon>
        <taxon>Erysipelotrichaceae</taxon>
        <taxon>Dubosiella</taxon>
    </lineage>
</organism>
<evidence type="ECO:0000256" key="4">
    <source>
        <dbReference type="ARBA" id="ARBA00023002"/>
    </source>
</evidence>
<dbReference type="STRING" id="1862672.BO225_07675"/>
<dbReference type="Gene3D" id="3.90.480.10">
    <property type="entry name" value="Sulfite Reductase Hemoprotein,Domain 2"/>
    <property type="match status" value="1"/>
</dbReference>
<evidence type="ECO:0000256" key="6">
    <source>
        <dbReference type="ARBA" id="ARBA00023014"/>
    </source>
</evidence>
<protein>
    <submittedName>
        <fullName evidence="9">Ferredoxin--nitrite reductase</fullName>
    </submittedName>
</protein>